<feature type="compositionally biased region" description="Polar residues" evidence="3">
    <location>
        <begin position="431"/>
        <end position="440"/>
    </location>
</feature>
<keyword evidence="4" id="KW-0472">Membrane</keyword>
<keyword evidence="4" id="KW-1133">Transmembrane helix</keyword>
<dbReference type="Proteomes" id="UP000663889">
    <property type="component" value="Unassembled WGS sequence"/>
</dbReference>
<dbReference type="InterPro" id="IPR002347">
    <property type="entry name" value="SDR_fam"/>
</dbReference>
<dbReference type="Pfam" id="PF00106">
    <property type="entry name" value="adh_short"/>
    <property type="match status" value="1"/>
</dbReference>
<evidence type="ECO:0000313" key="5">
    <source>
        <dbReference type="EMBL" id="CAF0939653.1"/>
    </source>
</evidence>
<comment type="similarity">
    <text evidence="1">Belongs to the short-chain dehydrogenases/reductases (SDR) family.</text>
</comment>
<feature type="compositionally biased region" description="Basic and acidic residues" evidence="3">
    <location>
        <begin position="421"/>
        <end position="430"/>
    </location>
</feature>
<dbReference type="CDD" id="cd05327">
    <property type="entry name" value="retinol-DH_like_SDR_c_like"/>
    <property type="match status" value="1"/>
</dbReference>
<dbReference type="PRINTS" id="PR00081">
    <property type="entry name" value="GDHRDH"/>
</dbReference>
<feature type="transmembrane region" description="Helical" evidence="4">
    <location>
        <begin position="335"/>
        <end position="358"/>
    </location>
</feature>
<organism evidence="5 6">
    <name type="scientific">Rotaria sordida</name>
    <dbReference type="NCBI Taxonomy" id="392033"/>
    <lineage>
        <taxon>Eukaryota</taxon>
        <taxon>Metazoa</taxon>
        <taxon>Spiralia</taxon>
        <taxon>Gnathifera</taxon>
        <taxon>Rotifera</taxon>
        <taxon>Eurotatoria</taxon>
        <taxon>Bdelloidea</taxon>
        <taxon>Philodinida</taxon>
        <taxon>Philodinidae</taxon>
        <taxon>Rotaria</taxon>
    </lineage>
</organism>
<name>A0A814CE79_9BILA</name>
<dbReference type="Gene3D" id="3.40.50.720">
    <property type="entry name" value="NAD(P)-binding Rossmann-like Domain"/>
    <property type="match status" value="1"/>
</dbReference>
<evidence type="ECO:0000256" key="3">
    <source>
        <dbReference type="SAM" id="MobiDB-lite"/>
    </source>
</evidence>
<evidence type="ECO:0000256" key="4">
    <source>
        <dbReference type="SAM" id="Phobius"/>
    </source>
</evidence>
<evidence type="ECO:0000256" key="1">
    <source>
        <dbReference type="ARBA" id="ARBA00006484"/>
    </source>
</evidence>
<feature type="compositionally biased region" description="Low complexity" evidence="3">
    <location>
        <begin position="380"/>
        <end position="398"/>
    </location>
</feature>
<proteinExistence type="inferred from homology"/>
<keyword evidence="2" id="KW-0560">Oxidoreductase</keyword>
<keyword evidence="4" id="KW-0812">Transmembrane</keyword>
<dbReference type="PANTHER" id="PTHR24320:SF148">
    <property type="entry name" value="NAD(P)-BINDING ROSSMANN-FOLD SUPERFAMILY PROTEIN"/>
    <property type="match status" value="1"/>
</dbReference>
<dbReference type="GO" id="GO:0016491">
    <property type="term" value="F:oxidoreductase activity"/>
    <property type="evidence" value="ECO:0007669"/>
    <property type="project" value="UniProtKB-KW"/>
</dbReference>
<feature type="region of interest" description="Disordered" evidence="3">
    <location>
        <begin position="375"/>
        <end position="440"/>
    </location>
</feature>
<dbReference type="AlphaFoldDB" id="A0A814CE79"/>
<evidence type="ECO:0000256" key="2">
    <source>
        <dbReference type="ARBA" id="ARBA00023002"/>
    </source>
</evidence>
<dbReference type="EMBL" id="CAJNOU010000269">
    <property type="protein sequence ID" value="CAF0939653.1"/>
    <property type="molecule type" value="Genomic_DNA"/>
</dbReference>
<feature type="compositionally biased region" description="Polar residues" evidence="3">
    <location>
        <begin position="399"/>
        <end position="414"/>
    </location>
</feature>
<dbReference type="SUPFAM" id="SSF51735">
    <property type="entry name" value="NAD(P)-binding Rossmann-fold domains"/>
    <property type="match status" value="1"/>
</dbReference>
<protein>
    <submittedName>
        <fullName evidence="5">Uncharacterized protein</fullName>
    </submittedName>
</protein>
<dbReference type="InterPro" id="IPR036291">
    <property type="entry name" value="NAD(P)-bd_dom_sf"/>
</dbReference>
<sequence>MSQHIHADATYKLIWQGFSVLMIGTTDFNKALHPFDLATCSNEKTTYFEFIFNSIQIGLGIETARAMASTNAHVFITARDMRKGAQVVEDIKKTTGNDKVEVMELDLTSLKSVRDFVTRFRQRRLPINILICNAGIMACPYSKTVDGFESQFGVNHLAHFHLTNLLLPELRAGKPARVIVVSSIANKSGGINFDDINWEKQYDKWAAYAQSKSANILFAKQFNKLYARDGIQAFSLHPGIIMTNLQRHTPTEELQAFGVLKEDGSINDICKTIEQGAATSVYTALAPELNNHGGEYLEDCAISRGINVGDGFWGMGPHVVDMNNAERLWRISEQLIIGLIFGIILLIGLIGGVSYFLIRKHCFKKSSSSTMNIENDGKDSYSLSTNQSQQSLTVTSTNETNTHVPMNVSPQEEQTFARLQPPDRNKRQRTDTSMIFNEDM</sequence>
<dbReference type="PANTHER" id="PTHR24320">
    <property type="entry name" value="RETINOL DEHYDROGENASE"/>
    <property type="match status" value="1"/>
</dbReference>
<comment type="caution">
    <text evidence="5">The sequence shown here is derived from an EMBL/GenBank/DDBJ whole genome shotgun (WGS) entry which is preliminary data.</text>
</comment>
<evidence type="ECO:0000313" key="6">
    <source>
        <dbReference type="Proteomes" id="UP000663889"/>
    </source>
</evidence>
<reference evidence="5" key="1">
    <citation type="submission" date="2021-02" db="EMBL/GenBank/DDBJ databases">
        <authorList>
            <person name="Nowell W R."/>
        </authorList>
    </citation>
    <scope>NUCLEOTIDE SEQUENCE</scope>
</reference>
<gene>
    <name evidence="5" type="ORF">SEV965_LOCUS7640</name>
</gene>
<accession>A0A814CE79</accession>